<evidence type="ECO:0000313" key="3">
    <source>
        <dbReference type="Proteomes" id="UP001152795"/>
    </source>
</evidence>
<feature type="compositionally biased region" description="Basic residues" evidence="1">
    <location>
        <begin position="42"/>
        <end position="71"/>
    </location>
</feature>
<reference evidence="2" key="1">
    <citation type="submission" date="2020-04" db="EMBL/GenBank/DDBJ databases">
        <authorList>
            <person name="Alioto T."/>
            <person name="Alioto T."/>
            <person name="Gomez Garrido J."/>
        </authorList>
    </citation>
    <scope>NUCLEOTIDE SEQUENCE</scope>
    <source>
        <strain evidence="2">A484AB</strain>
    </source>
</reference>
<evidence type="ECO:0000256" key="1">
    <source>
        <dbReference type="SAM" id="MobiDB-lite"/>
    </source>
</evidence>
<dbReference type="EMBL" id="CACRXK020022387">
    <property type="protein sequence ID" value="CAB4036766.1"/>
    <property type="molecule type" value="Genomic_DNA"/>
</dbReference>
<dbReference type="Proteomes" id="UP001152795">
    <property type="component" value="Unassembled WGS sequence"/>
</dbReference>
<dbReference type="AlphaFoldDB" id="A0A7D9LPK5"/>
<feature type="compositionally biased region" description="Basic and acidic residues" evidence="1">
    <location>
        <begin position="72"/>
        <end position="87"/>
    </location>
</feature>
<evidence type="ECO:0000313" key="2">
    <source>
        <dbReference type="EMBL" id="CAB4036766.1"/>
    </source>
</evidence>
<gene>
    <name evidence="2" type="ORF">PACLA_8A054683</name>
</gene>
<proteinExistence type="predicted"/>
<protein>
    <submittedName>
        <fullName evidence="2">Uncharacterized protein</fullName>
    </submittedName>
</protein>
<feature type="non-terminal residue" evidence="2">
    <location>
        <position position="1"/>
    </location>
</feature>
<sequence length="109" mass="13044">LETVKEKLNNLELKLQGRIDKVEKNTAENSKAVNSKLESHSSKHKRHSRKLKRLSKKHKRRSKKLERHAKQREHLTKKVQTEDHDKQKEIYSKFGNKGIYNVFYYSAYL</sequence>
<keyword evidence="3" id="KW-1185">Reference proteome</keyword>
<accession>A0A7D9LPK5</accession>
<feature type="region of interest" description="Disordered" evidence="1">
    <location>
        <begin position="25"/>
        <end position="87"/>
    </location>
</feature>
<organism evidence="2 3">
    <name type="scientific">Paramuricea clavata</name>
    <name type="common">Red gorgonian</name>
    <name type="synonym">Violescent sea-whip</name>
    <dbReference type="NCBI Taxonomy" id="317549"/>
    <lineage>
        <taxon>Eukaryota</taxon>
        <taxon>Metazoa</taxon>
        <taxon>Cnidaria</taxon>
        <taxon>Anthozoa</taxon>
        <taxon>Octocorallia</taxon>
        <taxon>Malacalcyonacea</taxon>
        <taxon>Plexauridae</taxon>
        <taxon>Paramuricea</taxon>
    </lineage>
</organism>
<name>A0A7D9LPK5_PARCT</name>
<comment type="caution">
    <text evidence="2">The sequence shown here is derived from an EMBL/GenBank/DDBJ whole genome shotgun (WGS) entry which is preliminary data.</text>
</comment>